<dbReference type="AlphaFoldDB" id="A0A0F9JKY6"/>
<dbReference type="PANTHER" id="PTHR47363">
    <property type="entry name" value="GLUCOKINASE"/>
    <property type="match status" value="1"/>
</dbReference>
<reference evidence="3" key="1">
    <citation type="journal article" date="2015" name="Nature">
        <title>Complex archaea that bridge the gap between prokaryotes and eukaryotes.</title>
        <authorList>
            <person name="Spang A."/>
            <person name="Saw J.H."/>
            <person name="Jorgensen S.L."/>
            <person name="Zaremba-Niedzwiedzka K."/>
            <person name="Martijn J."/>
            <person name="Lind A.E."/>
            <person name="van Eijk R."/>
            <person name="Schleper C."/>
            <person name="Guy L."/>
            <person name="Ettema T.J."/>
        </authorList>
    </citation>
    <scope>NUCLEOTIDE SEQUENCE</scope>
</reference>
<protein>
    <recommendedName>
        <fullName evidence="4">Glucokinase</fullName>
    </recommendedName>
</protein>
<dbReference type="Gene3D" id="3.40.367.20">
    <property type="match status" value="1"/>
</dbReference>
<dbReference type="GO" id="GO:0004340">
    <property type="term" value="F:glucokinase activity"/>
    <property type="evidence" value="ECO:0007669"/>
    <property type="project" value="InterPro"/>
</dbReference>
<proteinExistence type="predicted"/>
<evidence type="ECO:0000256" key="2">
    <source>
        <dbReference type="ARBA" id="ARBA00022777"/>
    </source>
</evidence>
<dbReference type="InterPro" id="IPR003836">
    <property type="entry name" value="Glucokinase"/>
</dbReference>
<gene>
    <name evidence="3" type="ORF">LCGC14_1744630</name>
</gene>
<evidence type="ECO:0000256" key="1">
    <source>
        <dbReference type="ARBA" id="ARBA00022679"/>
    </source>
</evidence>
<feature type="non-terminal residue" evidence="3">
    <location>
        <position position="1"/>
    </location>
</feature>
<dbReference type="Pfam" id="PF02685">
    <property type="entry name" value="Glucokinase"/>
    <property type="match status" value="1"/>
</dbReference>
<dbReference type="EMBL" id="LAZR01016008">
    <property type="protein sequence ID" value="KKM06376.1"/>
    <property type="molecule type" value="Genomic_DNA"/>
</dbReference>
<dbReference type="PANTHER" id="PTHR47363:SF1">
    <property type="entry name" value="GLUCOKINASE"/>
    <property type="match status" value="1"/>
</dbReference>
<comment type="caution">
    <text evidence="3">The sequence shown here is derived from an EMBL/GenBank/DDBJ whole genome shotgun (WGS) entry which is preliminary data.</text>
</comment>
<dbReference type="GO" id="GO:0005536">
    <property type="term" value="F:D-glucose binding"/>
    <property type="evidence" value="ECO:0007669"/>
    <property type="project" value="InterPro"/>
</dbReference>
<name>A0A0F9JKY6_9ZZZZ</name>
<sequence length="180" mass="19393">KAALIPMGSDINGGFLPMPSEGGHSAFPFREGREQEFNRFLIKRLGVSYPSIDNVVTGGGMALLHEFLTGNPITPHQVPEHLEEGSETLLWGARFLARVARDFALDTLSTGGLFIAGGVAARSPALVRHEAFGAEFRDSQKHAGLLERIPVSLITDEASGLWGAAMRGIEQLKRPGLYEG</sequence>
<keyword evidence="2" id="KW-0418">Kinase</keyword>
<dbReference type="GO" id="GO:0005524">
    <property type="term" value="F:ATP binding"/>
    <property type="evidence" value="ECO:0007669"/>
    <property type="project" value="InterPro"/>
</dbReference>
<organism evidence="3">
    <name type="scientific">marine sediment metagenome</name>
    <dbReference type="NCBI Taxonomy" id="412755"/>
    <lineage>
        <taxon>unclassified sequences</taxon>
        <taxon>metagenomes</taxon>
        <taxon>ecological metagenomes</taxon>
    </lineage>
</organism>
<evidence type="ECO:0000313" key="3">
    <source>
        <dbReference type="EMBL" id="KKM06376.1"/>
    </source>
</evidence>
<accession>A0A0F9JKY6</accession>
<evidence type="ECO:0008006" key="4">
    <source>
        <dbReference type="Google" id="ProtNLM"/>
    </source>
</evidence>
<dbReference type="GO" id="GO:0006096">
    <property type="term" value="P:glycolytic process"/>
    <property type="evidence" value="ECO:0007669"/>
    <property type="project" value="InterPro"/>
</dbReference>
<dbReference type="InterPro" id="IPR043129">
    <property type="entry name" value="ATPase_NBD"/>
</dbReference>
<dbReference type="SUPFAM" id="SSF53067">
    <property type="entry name" value="Actin-like ATPase domain"/>
    <property type="match status" value="1"/>
</dbReference>
<keyword evidence="1" id="KW-0808">Transferase</keyword>